<organism evidence="11 12">
    <name type="scientific">Flammeovirga pectinis</name>
    <dbReference type="NCBI Taxonomy" id="2494373"/>
    <lineage>
        <taxon>Bacteria</taxon>
        <taxon>Pseudomonadati</taxon>
        <taxon>Bacteroidota</taxon>
        <taxon>Cytophagia</taxon>
        <taxon>Cytophagales</taxon>
        <taxon>Flammeovirgaceae</taxon>
        <taxon>Flammeovirga</taxon>
    </lineage>
</organism>
<dbReference type="Pfam" id="PF02838">
    <property type="entry name" value="Glyco_hydro_20b"/>
    <property type="match status" value="1"/>
</dbReference>
<sequence>MKTQFIFFYLLLISLASCVGTKESNKKDITIHWKQQANDVNDKHESFAELTIKNVGSTQLNKSNWALYFNNKPCTQLDVAKVGADVSIERINGDFFKITPKKSFKGLNSGDSIVVSLYTNSPVIKYTDRALGFYFVFDKNGKEEFYEPAYSYGSLSPEMAQMSTSDTYVVETNEIRYEENKQLSKITLSTEDKIIPTPLSVTETKGQFDVSNVKEIVADKNTQPQAKLLQEYIKSTLHQEVTIVDKVSSAVAIQLINKEVNANTEAYSLTIQANGIKIIGSDKGLVYGIQTLRGLLPLKGEDNSIQCAKIVDQPRFEYRGFMLDVARNFQTKKSVLNLLDVMGFYKMNKLHFHLTDDEGWRIDLKKFPELVEVGSSRKHPTDKFSTIPSYGSGPRGTEGISNGYYTRADYIEILQYAKARNIEVIPEVDVPGHARIAINAMRLRSDRLKTQEKVKEANEFTLDDPEDVSEYSSVQGFNDNTICPCENSSYNFIDALIGEFNDIYTAAGVPLETMHLGGDEVAHGVWENSPSCKEFMKENNLEDIEALKGYYALRIAKIAKKNNVKLQLWDDILHHAKGMSPDNLTLNAWDNTWGAGTEDFGYKRANEGYNVIMTSVSSLYFDMAYTKEVDEPGFYWGDYNNTRNIFNYLPTHLFSTDHKLKLGGIITKEELSKKETLTAKGLKHIKGIQGALWSETLKGQQDAEYLLYPKMLALAERAWSTSVVKAGDSKTKIENRINQDWNTFANAIGQREFNRLASWNRHYRIPPVGAIVKDGKVEANIGFPGLTVRYTTTSDTLDENSKIYTTAIPLTESLQLAAFDKYGNKGRIQIISSSKKSI</sequence>
<dbReference type="SMART" id="SM01081">
    <property type="entry name" value="CHB_HEX"/>
    <property type="match status" value="1"/>
</dbReference>
<dbReference type="InterPro" id="IPR013783">
    <property type="entry name" value="Ig-like_fold"/>
</dbReference>
<feature type="active site" description="Proton donor" evidence="8">
    <location>
        <position position="520"/>
    </location>
</feature>
<dbReference type="GO" id="GO:0004563">
    <property type="term" value="F:beta-N-acetylhexosaminidase activity"/>
    <property type="evidence" value="ECO:0007669"/>
    <property type="project" value="UniProtKB-EC"/>
</dbReference>
<dbReference type="SUPFAM" id="SSF55545">
    <property type="entry name" value="beta-N-acetylhexosaminidase-like domain"/>
    <property type="match status" value="1"/>
</dbReference>
<dbReference type="EMBL" id="CP034562">
    <property type="protein sequence ID" value="AZQ61509.1"/>
    <property type="molecule type" value="Genomic_DNA"/>
</dbReference>
<dbReference type="GO" id="GO:0030247">
    <property type="term" value="F:polysaccharide binding"/>
    <property type="evidence" value="ECO:0007669"/>
    <property type="project" value="InterPro"/>
</dbReference>
<comment type="similarity">
    <text evidence="2">Belongs to the glycosyl hydrolase 20 family.</text>
</comment>
<dbReference type="KEGG" id="fll:EI427_04480"/>
<keyword evidence="4" id="KW-0378">Hydrolase</keyword>
<dbReference type="InterPro" id="IPR029018">
    <property type="entry name" value="Hex-like_dom2"/>
</dbReference>
<keyword evidence="9" id="KW-0732">Signal</keyword>
<evidence type="ECO:0000256" key="7">
    <source>
        <dbReference type="ARBA" id="ARBA00033000"/>
    </source>
</evidence>
<dbReference type="Gene3D" id="2.60.40.290">
    <property type="match status" value="1"/>
</dbReference>
<evidence type="ECO:0000256" key="5">
    <source>
        <dbReference type="ARBA" id="ARBA00023295"/>
    </source>
</evidence>
<dbReference type="EC" id="3.2.1.52" evidence="3"/>
<dbReference type="PROSITE" id="PS51257">
    <property type="entry name" value="PROKAR_LIPOPROTEIN"/>
    <property type="match status" value="1"/>
</dbReference>
<dbReference type="InterPro" id="IPR012291">
    <property type="entry name" value="CBM2_carb-bd_dom_sf"/>
</dbReference>
<dbReference type="Pfam" id="PF00728">
    <property type="entry name" value="Glyco_hydro_20"/>
    <property type="match status" value="1"/>
</dbReference>
<dbReference type="InterPro" id="IPR015882">
    <property type="entry name" value="HEX_bac_N"/>
</dbReference>
<dbReference type="InterPro" id="IPR015883">
    <property type="entry name" value="Glyco_hydro_20_cat"/>
</dbReference>
<dbReference type="GO" id="GO:0016020">
    <property type="term" value="C:membrane"/>
    <property type="evidence" value="ECO:0007669"/>
    <property type="project" value="TreeGrafter"/>
</dbReference>
<evidence type="ECO:0000313" key="11">
    <source>
        <dbReference type="EMBL" id="AZQ61509.1"/>
    </source>
</evidence>
<reference evidence="11 12" key="1">
    <citation type="submission" date="2018-12" db="EMBL/GenBank/DDBJ databases">
        <title>Flammeovirga pectinis sp. nov., isolated from the gut of the Korean scallop, Patinopecten yessoensis.</title>
        <authorList>
            <person name="Bae J.-W."/>
            <person name="Jeong Y.-S."/>
            <person name="Kang W."/>
        </authorList>
    </citation>
    <scope>NUCLEOTIDE SEQUENCE [LARGE SCALE GENOMIC DNA]</scope>
    <source>
        <strain evidence="11 12">L12M1</strain>
    </source>
</reference>
<feature type="chain" id="PRO_5019321229" description="beta-N-acetylhexosaminidase" evidence="9">
    <location>
        <begin position="20"/>
        <end position="838"/>
    </location>
</feature>
<proteinExistence type="inferred from homology"/>
<dbReference type="InterPro" id="IPR014756">
    <property type="entry name" value="Ig_E-set"/>
</dbReference>
<dbReference type="Proteomes" id="UP000267268">
    <property type="component" value="Chromosome 1"/>
</dbReference>
<feature type="signal peptide" evidence="9">
    <location>
        <begin position="1"/>
        <end position="19"/>
    </location>
</feature>
<name>A0A3S9NZZ6_9BACT</name>
<dbReference type="PANTHER" id="PTHR22600">
    <property type="entry name" value="BETA-HEXOSAMINIDASE"/>
    <property type="match status" value="1"/>
</dbReference>
<dbReference type="InterPro" id="IPR025705">
    <property type="entry name" value="Beta_hexosaminidase_sua/sub"/>
</dbReference>
<dbReference type="Gene3D" id="3.20.20.80">
    <property type="entry name" value="Glycosidases"/>
    <property type="match status" value="1"/>
</dbReference>
<evidence type="ECO:0000256" key="4">
    <source>
        <dbReference type="ARBA" id="ARBA00022801"/>
    </source>
</evidence>
<dbReference type="InterPro" id="IPR017853">
    <property type="entry name" value="GH"/>
</dbReference>
<gene>
    <name evidence="11" type="ORF">EI427_04480</name>
</gene>
<evidence type="ECO:0000256" key="6">
    <source>
        <dbReference type="ARBA" id="ARBA00030512"/>
    </source>
</evidence>
<dbReference type="Pfam" id="PF03174">
    <property type="entry name" value="CHB_HEX_C"/>
    <property type="match status" value="1"/>
</dbReference>
<feature type="domain" description="Chitobiase/beta-hexosaminidases N-terminal" evidence="10">
    <location>
        <begin position="27"/>
        <end position="175"/>
    </location>
</feature>
<comment type="catalytic activity">
    <reaction evidence="1">
        <text>Hydrolysis of terminal non-reducing N-acetyl-D-hexosamine residues in N-acetyl-beta-D-hexosaminides.</text>
        <dbReference type="EC" id="3.2.1.52"/>
    </reaction>
</comment>
<evidence type="ECO:0000256" key="9">
    <source>
        <dbReference type="SAM" id="SignalP"/>
    </source>
</evidence>
<dbReference type="PRINTS" id="PR00738">
    <property type="entry name" value="GLHYDRLASE20"/>
</dbReference>
<dbReference type="SUPFAM" id="SSF81296">
    <property type="entry name" value="E set domains"/>
    <property type="match status" value="1"/>
</dbReference>
<dbReference type="SUPFAM" id="SSF51445">
    <property type="entry name" value="(Trans)glycosidases"/>
    <property type="match status" value="1"/>
</dbReference>
<keyword evidence="5" id="KW-0326">Glycosidase</keyword>
<evidence type="ECO:0000256" key="3">
    <source>
        <dbReference type="ARBA" id="ARBA00012663"/>
    </source>
</evidence>
<dbReference type="InterPro" id="IPR004866">
    <property type="entry name" value="CHB/HEX_N_dom"/>
</dbReference>
<dbReference type="SUPFAM" id="SSF49384">
    <property type="entry name" value="Carbohydrate-binding domain"/>
    <property type="match status" value="1"/>
</dbReference>
<protein>
    <recommendedName>
        <fullName evidence="3">beta-N-acetylhexosaminidase</fullName>
        <ecNumber evidence="3">3.2.1.52</ecNumber>
    </recommendedName>
    <alternativeName>
        <fullName evidence="6">Beta-N-acetylhexosaminidase</fullName>
    </alternativeName>
    <alternativeName>
        <fullName evidence="7">N-acetyl-beta-glucosaminidase</fullName>
    </alternativeName>
</protein>
<dbReference type="GO" id="GO:0005975">
    <property type="term" value="P:carbohydrate metabolic process"/>
    <property type="evidence" value="ECO:0007669"/>
    <property type="project" value="InterPro"/>
</dbReference>
<dbReference type="PANTHER" id="PTHR22600:SF57">
    <property type="entry name" value="BETA-N-ACETYLHEXOSAMINIDASE"/>
    <property type="match status" value="1"/>
</dbReference>
<dbReference type="GO" id="GO:0030203">
    <property type="term" value="P:glycosaminoglycan metabolic process"/>
    <property type="evidence" value="ECO:0007669"/>
    <property type="project" value="TreeGrafter"/>
</dbReference>
<evidence type="ECO:0000256" key="2">
    <source>
        <dbReference type="ARBA" id="ARBA00006285"/>
    </source>
</evidence>
<dbReference type="InterPro" id="IPR008965">
    <property type="entry name" value="CBM2/CBM3_carb-bd_dom_sf"/>
</dbReference>
<dbReference type="AlphaFoldDB" id="A0A3S9NZZ6"/>
<evidence type="ECO:0000256" key="8">
    <source>
        <dbReference type="PIRSR" id="PIRSR625705-1"/>
    </source>
</evidence>
<dbReference type="Pfam" id="PF03173">
    <property type="entry name" value="CHB_HEX"/>
    <property type="match status" value="1"/>
</dbReference>
<accession>A0A3S9NZZ6</accession>
<keyword evidence="12" id="KW-1185">Reference proteome</keyword>
<dbReference type="Gene3D" id="3.30.379.10">
    <property type="entry name" value="Chitobiase/beta-hexosaminidase domain 2-like"/>
    <property type="match status" value="1"/>
</dbReference>
<dbReference type="Gene3D" id="2.60.40.10">
    <property type="entry name" value="Immunoglobulins"/>
    <property type="match status" value="1"/>
</dbReference>
<dbReference type="OrthoDB" id="9763537at2"/>
<evidence type="ECO:0000259" key="10">
    <source>
        <dbReference type="SMART" id="SM01081"/>
    </source>
</evidence>
<dbReference type="RefSeq" id="WP_126612064.1">
    <property type="nucleotide sequence ID" value="NZ_CP034562.1"/>
</dbReference>
<evidence type="ECO:0000256" key="1">
    <source>
        <dbReference type="ARBA" id="ARBA00001231"/>
    </source>
</evidence>
<evidence type="ECO:0000313" key="12">
    <source>
        <dbReference type="Proteomes" id="UP000267268"/>
    </source>
</evidence>
<dbReference type="InterPro" id="IPR004867">
    <property type="entry name" value="CHB_C_dom"/>
</dbReference>